<dbReference type="InterPro" id="IPR035513">
    <property type="entry name" value="Invertase/methylesterase_inhib"/>
</dbReference>
<proteinExistence type="inferred from homology"/>
<evidence type="ECO:0000256" key="3">
    <source>
        <dbReference type="ARBA" id="ARBA00038471"/>
    </source>
</evidence>
<reference evidence="6 7" key="1">
    <citation type="submission" date="2023-12" db="EMBL/GenBank/DDBJ databases">
        <title>A high-quality genome assembly for Dillenia turbinata (Dilleniales).</title>
        <authorList>
            <person name="Chanderbali A."/>
        </authorList>
    </citation>
    <scope>NUCLEOTIDE SEQUENCE [LARGE SCALE GENOMIC DNA]</scope>
    <source>
        <strain evidence="6">LSX21</strain>
        <tissue evidence="6">Leaf</tissue>
    </source>
</reference>
<evidence type="ECO:0000259" key="5">
    <source>
        <dbReference type="SMART" id="SM00856"/>
    </source>
</evidence>
<dbReference type="InterPro" id="IPR006501">
    <property type="entry name" value="Pectinesterase_inhib_dom"/>
</dbReference>
<dbReference type="PANTHER" id="PTHR36710:SF18">
    <property type="entry name" value="PECTINESTERASE INHIBITOR 5-RELATED"/>
    <property type="match status" value="1"/>
</dbReference>
<dbReference type="EMBL" id="JBAMMX010000009">
    <property type="protein sequence ID" value="KAK6933932.1"/>
    <property type="molecule type" value="Genomic_DNA"/>
</dbReference>
<feature type="domain" description="Pectinesterase inhibitor" evidence="5">
    <location>
        <begin position="33"/>
        <end position="187"/>
    </location>
</feature>
<dbReference type="PANTHER" id="PTHR36710">
    <property type="entry name" value="PECTINESTERASE INHIBITOR-LIKE"/>
    <property type="match status" value="1"/>
</dbReference>
<gene>
    <name evidence="6" type="ORF">RJ641_036826</name>
</gene>
<name>A0AAN8ZDM2_9MAGN</name>
<dbReference type="SMART" id="SM00856">
    <property type="entry name" value="PMEI"/>
    <property type="match status" value="1"/>
</dbReference>
<protein>
    <submittedName>
        <fullName evidence="6">Pectinesterase inhibitor domain</fullName>
    </submittedName>
</protein>
<keyword evidence="2" id="KW-1015">Disulfide bond</keyword>
<evidence type="ECO:0000313" key="7">
    <source>
        <dbReference type="Proteomes" id="UP001370490"/>
    </source>
</evidence>
<dbReference type="Proteomes" id="UP001370490">
    <property type="component" value="Unassembled WGS sequence"/>
</dbReference>
<evidence type="ECO:0000256" key="2">
    <source>
        <dbReference type="ARBA" id="ARBA00023157"/>
    </source>
</evidence>
<comment type="caution">
    <text evidence="6">The sequence shown here is derived from an EMBL/GenBank/DDBJ whole genome shotgun (WGS) entry which is preliminary data.</text>
</comment>
<evidence type="ECO:0000256" key="4">
    <source>
        <dbReference type="SAM" id="SignalP"/>
    </source>
</evidence>
<sequence>MKTILVIVMCIAFSFLFSGSNASRVLLQTAQDPQDDLVQPWCNKTSRTELCINSIQADPRSDLKESPTGLTIITTDVAKSNASDSLTKIDNLIKTEEDRSILSLLYTCQQKYQNAFWDLDSALSILNETLSNVQDMDRKQYETINQVLAAAAGEVDFCQSFYEGPPPSPLDDENGKFLEINDVSMQLLNLIECNKTDPCRDS</sequence>
<dbReference type="SUPFAM" id="SSF101148">
    <property type="entry name" value="Plant invertase/pectin methylesterase inhibitor"/>
    <property type="match status" value="1"/>
</dbReference>
<dbReference type="AlphaFoldDB" id="A0AAN8ZDM2"/>
<comment type="similarity">
    <text evidence="3">Belongs to the PMEI family.</text>
</comment>
<feature type="signal peptide" evidence="4">
    <location>
        <begin position="1"/>
        <end position="22"/>
    </location>
</feature>
<accession>A0AAN8ZDM2</accession>
<dbReference type="Pfam" id="PF04043">
    <property type="entry name" value="PMEI"/>
    <property type="match status" value="1"/>
</dbReference>
<dbReference type="InterPro" id="IPR052421">
    <property type="entry name" value="PCW_Enzyme_Inhibitor"/>
</dbReference>
<evidence type="ECO:0000313" key="6">
    <source>
        <dbReference type="EMBL" id="KAK6933932.1"/>
    </source>
</evidence>
<dbReference type="GO" id="GO:0004857">
    <property type="term" value="F:enzyme inhibitor activity"/>
    <property type="evidence" value="ECO:0007669"/>
    <property type="project" value="InterPro"/>
</dbReference>
<keyword evidence="1 4" id="KW-0732">Signal</keyword>
<dbReference type="Gene3D" id="1.20.140.40">
    <property type="entry name" value="Invertase/pectin methylesterase inhibitor family protein"/>
    <property type="match status" value="1"/>
</dbReference>
<organism evidence="6 7">
    <name type="scientific">Dillenia turbinata</name>
    <dbReference type="NCBI Taxonomy" id="194707"/>
    <lineage>
        <taxon>Eukaryota</taxon>
        <taxon>Viridiplantae</taxon>
        <taxon>Streptophyta</taxon>
        <taxon>Embryophyta</taxon>
        <taxon>Tracheophyta</taxon>
        <taxon>Spermatophyta</taxon>
        <taxon>Magnoliopsida</taxon>
        <taxon>eudicotyledons</taxon>
        <taxon>Gunneridae</taxon>
        <taxon>Pentapetalae</taxon>
        <taxon>Dilleniales</taxon>
        <taxon>Dilleniaceae</taxon>
        <taxon>Dillenia</taxon>
    </lineage>
</organism>
<feature type="chain" id="PRO_5042911829" evidence="4">
    <location>
        <begin position="23"/>
        <end position="202"/>
    </location>
</feature>
<evidence type="ECO:0000256" key="1">
    <source>
        <dbReference type="ARBA" id="ARBA00022729"/>
    </source>
</evidence>
<dbReference type="NCBIfam" id="TIGR01614">
    <property type="entry name" value="PME_inhib"/>
    <property type="match status" value="1"/>
</dbReference>
<keyword evidence="7" id="KW-1185">Reference proteome</keyword>